<dbReference type="EMBL" id="JAHLFV010000115">
    <property type="protein sequence ID" value="MBU3849892.1"/>
    <property type="molecule type" value="Genomic_DNA"/>
</dbReference>
<dbReference type="InterPro" id="IPR026906">
    <property type="entry name" value="LRR_5"/>
</dbReference>
<evidence type="ECO:0000313" key="3">
    <source>
        <dbReference type="Proteomes" id="UP000823914"/>
    </source>
</evidence>
<comment type="caution">
    <text evidence="2">The sequence shown here is derived from an EMBL/GenBank/DDBJ whole genome shotgun (WGS) entry which is preliminary data.</text>
</comment>
<dbReference type="AlphaFoldDB" id="A0A9E2L1T7"/>
<accession>A0A9E2L1T7</accession>
<evidence type="ECO:0000256" key="1">
    <source>
        <dbReference type="SAM" id="MobiDB-lite"/>
    </source>
</evidence>
<feature type="region of interest" description="Disordered" evidence="1">
    <location>
        <begin position="26"/>
        <end position="52"/>
    </location>
</feature>
<proteinExistence type="predicted"/>
<reference evidence="2" key="1">
    <citation type="journal article" date="2021" name="PeerJ">
        <title>Extensive microbial diversity within the chicken gut microbiome revealed by metagenomics and culture.</title>
        <authorList>
            <person name="Gilroy R."/>
            <person name="Ravi A."/>
            <person name="Getino M."/>
            <person name="Pursley I."/>
            <person name="Horton D.L."/>
            <person name="Alikhan N.F."/>
            <person name="Baker D."/>
            <person name="Gharbi K."/>
            <person name="Hall N."/>
            <person name="Watson M."/>
            <person name="Adriaenssens E.M."/>
            <person name="Foster-Nyarko E."/>
            <person name="Jarju S."/>
            <person name="Secka A."/>
            <person name="Antonio M."/>
            <person name="Oren A."/>
            <person name="Chaudhuri R.R."/>
            <person name="La Ragione R."/>
            <person name="Hildebrand F."/>
            <person name="Pallen M.J."/>
        </authorList>
    </citation>
    <scope>NUCLEOTIDE SEQUENCE</scope>
    <source>
        <strain evidence="2">Gambia15-2214</strain>
    </source>
</reference>
<protein>
    <submittedName>
        <fullName evidence="2">Leucine-rich repeat domain-containing protein</fullName>
    </submittedName>
</protein>
<sequence length="300" mass="32839">MKKFYLPLLTVICILCVIGCEHPQTPGNPQKPSDSATTGQNTEEPVKQEAEVKNENGTMVITKAGTISKEDFQKFIKDDSLTVAGPLTEENYKLIGQLPITKLDLSGATDIPGGYTQVTMSLEGVIHQNNNVIPLNFRGNTKLETVILPDTAEVLPAAAFSECSNLKSFTGKGIKIVGYCAFWGTAVETIELPAAEEIGYSAFSNCKNLKIVSLPKAKKLYNDILYNNHCPLDITIKLPCTVEVTPGADLKPSEPKDPFTFRGFYTKNASLVLFGDPESEITDKEWQGHSWKSIDCCKIN</sequence>
<dbReference type="Gene3D" id="3.80.10.10">
    <property type="entry name" value="Ribonuclease Inhibitor"/>
    <property type="match status" value="1"/>
</dbReference>
<organism evidence="2 3">
    <name type="scientific">Candidatus Treponema excrementipullorum</name>
    <dbReference type="NCBI Taxonomy" id="2838768"/>
    <lineage>
        <taxon>Bacteria</taxon>
        <taxon>Pseudomonadati</taxon>
        <taxon>Spirochaetota</taxon>
        <taxon>Spirochaetia</taxon>
        <taxon>Spirochaetales</taxon>
        <taxon>Treponemataceae</taxon>
        <taxon>Treponema</taxon>
    </lineage>
</organism>
<reference evidence="2" key="2">
    <citation type="submission" date="2021-04" db="EMBL/GenBank/DDBJ databases">
        <authorList>
            <person name="Gilroy R."/>
        </authorList>
    </citation>
    <scope>NUCLEOTIDE SEQUENCE</scope>
    <source>
        <strain evidence="2">Gambia15-2214</strain>
    </source>
</reference>
<dbReference type="SUPFAM" id="SSF52058">
    <property type="entry name" value="L domain-like"/>
    <property type="match status" value="1"/>
</dbReference>
<name>A0A9E2L1T7_9SPIR</name>
<gene>
    <name evidence="2" type="ORF">IAA16_04935</name>
</gene>
<dbReference type="Pfam" id="PF13306">
    <property type="entry name" value="LRR_5"/>
    <property type="match status" value="1"/>
</dbReference>
<feature type="compositionally biased region" description="Polar residues" evidence="1">
    <location>
        <begin position="26"/>
        <end position="43"/>
    </location>
</feature>
<evidence type="ECO:0000313" key="2">
    <source>
        <dbReference type="EMBL" id="MBU3849892.1"/>
    </source>
</evidence>
<dbReference type="InterPro" id="IPR032675">
    <property type="entry name" value="LRR_dom_sf"/>
</dbReference>
<dbReference type="Proteomes" id="UP000823914">
    <property type="component" value="Unassembled WGS sequence"/>
</dbReference>